<dbReference type="GO" id="GO:0005634">
    <property type="term" value="C:nucleus"/>
    <property type="evidence" value="ECO:0007669"/>
    <property type="project" value="TreeGrafter"/>
</dbReference>
<dbReference type="PANTHER" id="PTHR21319:SF53">
    <property type="entry name" value="RING FINGER AND CHY ZINC FINGER DOMAIN-CONTAINING PROTEIN 1"/>
    <property type="match status" value="1"/>
</dbReference>
<dbReference type="GO" id="GO:0016567">
    <property type="term" value="P:protein ubiquitination"/>
    <property type="evidence" value="ECO:0007669"/>
    <property type="project" value="TreeGrafter"/>
</dbReference>
<evidence type="ECO:0000313" key="3">
    <source>
        <dbReference type="Proteomes" id="UP000734854"/>
    </source>
</evidence>
<dbReference type="AlphaFoldDB" id="A0A8J5LN01"/>
<dbReference type="Proteomes" id="UP000734854">
    <property type="component" value="Unassembled WGS sequence"/>
</dbReference>
<reference evidence="2 3" key="1">
    <citation type="submission" date="2020-08" db="EMBL/GenBank/DDBJ databases">
        <title>Plant Genome Project.</title>
        <authorList>
            <person name="Zhang R.-G."/>
        </authorList>
    </citation>
    <scope>NUCLEOTIDE SEQUENCE [LARGE SCALE GENOMIC DNA]</scope>
    <source>
        <tissue evidence="2">Rhizome</tissue>
    </source>
</reference>
<dbReference type="SUPFAM" id="SSF57850">
    <property type="entry name" value="RING/U-box"/>
    <property type="match status" value="1"/>
</dbReference>
<evidence type="ECO:0008006" key="4">
    <source>
        <dbReference type="Google" id="ProtNLM"/>
    </source>
</evidence>
<comment type="caution">
    <text evidence="2">The sequence shown here is derived from an EMBL/GenBank/DDBJ whole genome shotgun (WGS) entry which is preliminary data.</text>
</comment>
<dbReference type="GO" id="GO:0061630">
    <property type="term" value="F:ubiquitin protein ligase activity"/>
    <property type="evidence" value="ECO:0007669"/>
    <property type="project" value="TreeGrafter"/>
</dbReference>
<keyword evidence="1" id="KW-0472">Membrane</keyword>
<dbReference type="GO" id="GO:0006511">
    <property type="term" value="P:ubiquitin-dependent protein catabolic process"/>
    <property type="evidence" value="ECO:0007669"/>
    <property type="project" value="TreeGrafter"/>
</dbReference>
<organism evidence="2 3">
    <name type="scientific">Zingiber officinale</name>
    <name type="common">Ginger</name>
    <name type="synonym">Amomum zingiber</name>
    <dbReference type="NCBI Taxonomy" id="94328"/>
    <lineage>
        <taxon>Eukaryota</taxon>
        <taxon>Viridiplantae</taxon>
        <taxon>Streptophyta</taxon>
        <taxon>Embryophyta</taxon>
        <taxon>Tracheophyta</taxon>
        <taxon>Spermatophyta</taxon>
        <taxon>Magnoliopsida</taxon>
        <taxon>Liliopsida</taxon>
        <taxon>Zingiberales</taxon>
        <taxon>Zingiberaceae</taxon>
        <taxon>Zingiber</taxon>
    </lineage>
</organism>
<gene>
    <name evidence="2" type="ORF">ZIOFF_022797</name>
</gene>
<evidence type="ECO:0000256" key="1">
    <source>
        <dbReference type="SAM" id="Phobius"/>
    </source>
</evidence>
<name>A0A8J5LN01_ZINOF</name>
<accession>A0A8J5LN01</accession>
<dbReference type="PANTHER" id="PTHR21319">
    <property type="entry name" value="RING FINGER AND CHY ZINC FINGER DOMAIN-CONTAINING PROTEIN 1"/>
    <property type="match status" value="1"/>
</dbReference>
<dbReference type="EMBL" id="JACMSC010000006">
    <property type="protein sequence ID" value="KAG6519304.1"/>
    <property type="molecule type" value="Genomic_DNA"/>
</dbReference>
<feature type="transmembrane region" description="Helical" evidence="1">
    <location>
        <begin position="46"/>
        <end position="65"/>
    </location>
</feature>
<dbReference type="Gene3D" id="3.30.40.10">
    <property type="entry name" value="Zinc/RING finger domain, C3HC4 (zinc finger)"/>
    <property type="match status" value="1"/>
</dbReference>
<keyword evidence="1" id="KW-0812">Transmembrane</keyword>
<sequence>MLIGAVQHNSMIDDMKQCTAMWKIPSVLHNCPGFMGYQLLAMGENGLLNILVFAGASALVANLLYMGDLADLCGSSILEPKTSVYRDNGSENLIECPISADKSCYRAEERLVASDLSAKDRLDNSLMMYGCLNITDHLCILVPFESFADAHIIDEDVVFAHHVVIRFLIADIATMRQWFNKFALVVAFVWVNTSVEFASCSMMISQSNNTTVVVVEFAGLVDGRIFSIVINVYLFESRNDVSVLMCGHTIHVQCLKEMQQHLQYACPLCSKSVCDMSKVWEIVDREIAATPMPAIYHDKKVRFPLCLYCAYLCHVSMGKTKYGAVAVDKVQ</sequence>
<protein>
    <recommendedName>
        <fullName evidence="4">RING-type domain-containing protein</fullName>
    </recommendedName>
</protein>
<keyword evidence="3" id="KW-1185">Reference proteome</keyword>
<evidence type="ECO:0000313" key="2">
    <source>
        <dbReference type="EMBL" id="KAG6519304.1"/>
    </source>
</evidence>
<keyword evidence="1" id="KW-1133">Transmembrane helix</keyword>
<dbReference type="InterPro" id="IPR013083">
    <property type="entry name" value="Znf_RING/FYVE/PHD"/>
</dbReference>
<proteinExistence type="predicted"/>